<reference evidence="3" key="2">
    <citation type="submission" date="2022-01" db="EMBL/GenBank/DDBJ databases">
        <authorList>
            <person name="Yamashiro T."/>
            <person name="Shiraishi A."/>
            <person name="Satake H."/>
            <person name="Nakayama K."/>
        </authorList>
    </citation>
    <scope>NUCLEOTIDE SEQUENCE</scope>
</reference>
<dbReference type="InterPro" id="IPR000477">
    <property type="entry name" value="RT_dom"/>
</dbReference>
<keyword evidence="3" id="KW-0695">RNA-directed DNA polymerase</keyword>
<feature type="domain" description="Reverse transcriptase" evidence="1">
    <location>
        <begin position="674"/>
        <end position="801"/>
    </location>
</feature>
<dbReference type="Gene3D" id="3.60.10.10">
    <property type="entry name" value="Endonuclease/exonuclease/phosphatase"/>
    <property type="match status" value="1"/>
</dbReference>
<keyword evidence="4" id="KW-1185">Reference proteome</keyword>
<feature type="domain" description="Reverse transcriptase zinc-binding" evidence="2">
    <location>
        <begin position="1088"/>
        <end position="1140"/>
    </location>
</feature>
<dbReference type="Proteomes" id="UP001151760">
    <property type="component" value="Unassembled WGS sequence"/>
</dbReference>
<dbReference type="EMBL" id="BQNB010010403">
    <property type="protein sequence ID" value="GJS76813.1"/>
    <property type="molecule type" value="Genomic_DNA"/>
</dbReference>
<reference evidence="3" key="1">
    <citation type="journal article" date="2022" name="Int. J. Mol. Sci.">
        <title>Draft Genome of Tanacetum Coccineum: Genomic Comparison of Closely Related Tanacetum-Family Plants.</title>
        <authorList>
            <person name="Yamashiro T."/>
            <person name="Shiraishi A."/>
            <person name="Nakayama K."/>
            <person name="Satake H."/>
        </authorList>
    </citation>
    <scope>NUCLEOTIDE SEQUENCE</scope>
</reference>
<sequence>MSLSKSTLEHFLFSRWGVNSWFSLIQTCSNIFSVVDKEVAWIDVEGVPLKTWSRNTFEKISSKWGSLLYEEDEDAPHLHRKCLCIKTTYNDNIFDSFKIVVKGKIFWIRVKEVSGWAFDFSYSYDDSSESDNEFVDDKSIDGFSEKASEAEEIPKTVFESVEPGDIKDSVTKERKQDEVGDIHSEDPFNIYDILDKKQQLNHKISIQSKGDPKFLPGFTPHNSDGLCNQNHVSFAQDHDSKNETKMKNVNLFDIRSCWGNLSFDFVVGPSVGNSSGILCVWDYNIFHKENSTISDYFIAIMGKWLPNDRNYLIISIYSPQDLSEKKILWQYLAHIISGWNGDVIIMGNFNEIRGYSFTWAHKSATKMSKLDRFLIFEALMRNCPNISSISLDRFLLDHRPILLREIFLDYGPTPFRFFHHWFDFIGFDSFVFKSWKDIQIQDQNAMLNFAKKLKILKGRIRSWVKNEKEKAHVLKNSLKKKLADIDSILDKGEVTSDVLVVRLDTMNSLTKLENIESIELAQKAKIKWSIEGDENSKYFHGIINKKRNNLAIRGIIVDGEWIEDPNVVKNEFLSYFRNEFDSPCNDRLTLDMEFPNVLSHDQAQDLERVFSKDEIKQAVWDCGLDKSPGPDGFTFGFYRKFWCLLEDDVVDVVCFFYSNGFCLKGINSSFIALIPKSQGANLVKDFRPISLIGSIYKIIAKLLDNRLVTVLDGLVNEVQFAFIANRQILDGSFILNDLIYLCKAKKKQSLIFKVDIEKAFDSVRWDFLDDILKKFSFGPRWRDWIQSCLKSSRGSILVNGSPTSEINLQKCGLMGIAVEPNKIANAAKNHGCKILKTPFSYLGVNIGGNMTRINSWDVVINKTLSRLSKWKLKVLSIGGRLTLLKSVLGSISIYYMSMFRAPIQVINKLESIRGHFFNGVDHNVRKMSFVNWKNVLASKEKGGLGVSSNPHKHSFSSNWIDIVRAIHRLKKKSIDLHSFVNKKVGNGVHTYFWEDSWRGETTFKTLFPRIYALEKVKDISVAEKMAHPSISFSFRREPRSGFELSQMTSLQSHLEGIFLPNMSERWVWSLSGNGEFSVLSARKLIDGVNILSWRVKLNNLPTRLNLSRRGMELLSIFCPSCNMDVESTNHIFFECSMMNDLYKAITSWWDIKALRVSSYEEWWSWFSSLRLSSKIKMVLQSVFYITWWLVWKYKNQLIFGPSIMSKGRLFDDIVALSFSWCISRSKSCFSWIDWLKNPLLISL</sequence>
<gene>
    <name evidence="3" type="ORF">Tco_0726694</name>
</gene>
<accession>A0ABQ4YG94</accession>
<dbReference type="Pfam" id="PF13966">
    <property type="entry name" value="zf-RVT"/>
    <property type="match status" value="1"/>
</dbReference>
<keyword evidence="3" id="KW-0808">Transferase</keyword>
<dbReference type="InterPro" id="IPR036691">
    <property type="entry name" value="Endo/exonu/phosph_ase_sf"/>
</dbReference>
<organism evidence="3 4">
    <name type="scientific">Tanacetum coccineum</name>
    <dbReference type="NCBI Taxonomy" id="301880"/>
    <lineage>
        <taxon>Eukaryota</taxon>
        <taxon>Viridiplantae</taxon>
        <taxon>Streptophyta</taxon>
        <taxon>Embryophyta</taxon>
        <taxon>Tracheophyta</taxon>
        <taxon>Spermatophyta</taxon>
        <taxon>Magnoliopsida</taxon>
        <taxon>eudicotyledons</taxon>
        <taxon>Gunneridae</taxon>
        <taxon>Pentapetalae</taxon>
        <taxon>asterids</taxon>
        <taxon>campanulids</taxon>
        <taxon>Asterales</taxon>
        <taxon>Asteraceae</taxon>
        <taxon>Asteroideae</taxon>
        <taxon>Anthemideae</taxon>
        <taxon>Anthemidinae</taxon>
        <taxon>Tanacetum</taxon>
    </lineage>
</organism>
<comment type="caution">
    <text evidence="3">The sequence shown here is derived from an EMBL/GenBank/DDBJ whole genome shotgun (WGS) entry which is preliminary data.</text>
</comment>
<name>A0ABQ4YG94_9ASTR</name>
<proteinExistence type="predicted"/>
<dbReference type="PANTHER" id="PTHR33116:SF79">
    <property type="entry name" value="REVERSE TRANSCRIPTASE DOMAIN, ZINC FINGER, CCHC-TYPE-RELATED"/>
    <property type="match status" value="1"/>
</dbReference>
<dbReference type="InterPro" id="IPR026960">
    <property type="entry name" value="RVT-Znf"/>
</dbReference>
<dbReference type="PANTHER" id="PTHR33116">
    <property type="entry name" value="REVERSE TRANSCRIPTASE ZINC-BINDING DOMAIN-CONTAINING PROTEIN-RELATED-RELATED"/>
    <property type="match status" value="1"/>
</dbReference>
<dbReference type="CDD" id="cd01650">
    <property type="entry name" value="RT_nLTR_like"/>
    <property type="match status" value="1"/>
</dbReference>
<dbReference type="SUPFAM" id="SSF56219">
    <property type="entry name" value="DNase I-like"/>
    <property type="match status" value="1"/>
</dbReference>
<evidence type="ECO:0000313" key="4">
    <source>
        <dbReference type="Proteomes" id="UP001151760"/>
    </source>
</evidence>
<dbReference type="Pfam" id="PF00078">
    <property type="entry name" value="RVT_1"/>
    <property type="match status" value="1"/>
</dbReference>
<keyword evidence="3" id="KW-0548">Nucleotidyltransferase</keyword>
<evidence type="ECO:0000313" key="3">
    <source>
        <dbReference type="EMBL" id="GJS76813.1"/>
    </source>
</evidence>
<protein>
    <submittedName>
        <fullName evidence="3">RNA-directed DNA polymerase, eukaryota</fullName>
    </submittedName>
</protein>
<evidence type="ECO:0000259" key="1">
    <source>
        <dbReference type="Pfam" id="PF00078"/>
    </source>
</evidence>
<dbReference type="GO" id="GO:0003964">
    <property type="term" value="F:RNA-directed DNA polymerase activity"/>
    <property type="evidence" value="ECO:0007669"/>
    <property type="project" value="UniProtKB-KW"/>
</dbReference>
<evidence type="ECO:0000259" key="2">
    <source>
        <dbReference type="Pfam" id="PF13966"/>
    </source>
</evidence>